<feature type="domain" description="Flagellin N-terminal" evidence="5">
    <location>
        <begin position="3"/>
        <end position="139"/>
    </location>
</feature>
<evidence type="ECO:0000313" key="8">
    <source>
        <dbReference type="Proteomes" id="UP000288587"/>
    </source>
</evidence>
<evidence type="ECO:0000259" key="6">
    <source>
        <dbReference type="Pfam" id="PF21158"/>
    </source>
</evidence>
<dbReference type="GO" id="GO:0005198">
    <property type="term" value="F:structural molecule activity"/>
    <property type="evidence" value="ECO:0007669"/>
    <property type="project" value="InterPro"/>
</dbReference>
<dbReference type="GO" id="GO:0071973">
    <property type="term" value="P:bacterial-type flagellum-dependent cell motility"/>
    <property type="evidence" value="ECO:0007669"/>
    <property type="project" value="InterPro"/>
</dbReference>
<keyword evidence="7" id="KW-0282">Flagellum</keyword>
<dbReference type="Proteomes" id="UP000288587">
    <property type="component" value="Unassembled WGS sequence"/>
</dbReference>
<dbReference type="OrthoDB" id="9768249at2"/>
<evidence type="ECO:0000313" key="7">
    <source>
        <dbReference type="EMBL" id="RVT83136.1"/>
    </source>
</evidence>
<dbReference type="InterPro" id="IPR001029">
    <property type="entry name" value="Flagellin_N"/>
</dbReference>
<dbReference type="GO" id="GO:0009424">
    <property type="term" value="C:bacterial-type flagellum hook"/>
    <property type="evidence" value="ECO:0007669"/>
    <property type="project" value="InterPro"/>
</dbReference>
<dbReference type="SUPFAM" id="SSF64518">
    <property type="entry name" value="Phase 1 flagellin"/>
    <property type="match status" value="1"/>
</dbReference>
<feature type="domain" description="Flagellar hook-associated protein 1 D2-like" evidence="6">
    <location>
        <begin position="211"/>
        <end position="283"/>
    </location>
</feature>
<keyword evidence="4" id="KW-0975">Bacterial flagellum</keyword>
<evidence type="ECO:0000256" key="2">
    <source>
        <dbReference type="ARBA" id="ARBA00004613"/>
    </source>
</evidence>
<dbReference type="Gene3D" id="1.20.1330.10">
    <property type="entry name" value="f41 fragment of flagellin, N-terminal domain"/>
    <property type="match status" value="1"/>
</dbReference>
<evidence type="ECO:0000259" key="5">
    <source>
        <dbReference type="Pfam" id="PF00669"/>
    </source>
</evidence>
<dbReference type="NCBIfam" id="TIGR02550">
    <property type="entry name" value="flagell_flgL"/>
    <property type="match status" value="1"/>
</dbReference>
<keyword evidence="8" id="KW-1185">Reference proteome</keyword>
<dbReference type="AlphaFoldDB" id="A0A437LCK0"/>
<dbReference type="EMBL" id="SACM01000005">
    <property type="protein sequence ID" value="RVT83136.1"/>
    <property type="molecule type" value="Genomic_DNA"/>
</dbReference>
<comment type="similarity">
    <text evidence="3">Belongs to the bacterial flagellin family.</text>
</comment>
<dbReference type="InterPro" id="IPR049119">
    <property type="entry name" value="FlgK_D2-like"/>
</dbReference>
<evidence type="ECO:0000256" key="1">
    <source>
        <dbReference type="ARBA" id="ARBA00004365"/>
    </source>
</evidence>
<sequence length="404" mass="43525">MRISTANTYNSTIAQLQRRQQELQQTQIQLTSGKKVADASDDPTGAARIERAMVAIGRVDANQRALEASRNSMNLAESAIGDASEILQQIRETLVASGNASYGDSERRSLAAKIEGLRDQLLGIANRPDGSGGYVFSGQGASQPPFLDEATGVRFNGVPGTVLTGNLDDFALTVDGRLTWEQARSGNGSFVTTPLPNAVTGQPATTWIDAGRVTDPQALTGHDYTIQIDGTSGLSQATITDVTTGTVVATVFPFEPGKTINFDGMAVTISGKVTDGDRFEIKPSVADLNIFDVLDRVVGELRVPNRSAVQIQQGNILAIRDLDQSFGNLQEVRSLVGERLNLLDGTETRLSGLKLYNQTERSAAEDLDMTEAISRFQIQQTGYDAALRSYAAVQRLSLFQYLNF</sequence>
<dbReference type="PANTHER" id="PTHR42792:SF1">
    <property type="entry name" value="FLAGELLAR HOOK-ASSOCIATED PROTEIN 3"/>
    <property type="match status" value="1"/>
</dbReference>
<dbReference type="PANTHER" id="PTHR42792">
    <property type="entry name" value="FLAGELLIN"/>
    <property type="match status" value="1"/>
</dbReference>
<comment type="caution">
    <text evidence="7">The sequence shown here is derived from an EMBL/GenBank/DDBJ whole genome shotgun (WGS) entry which is preliminary data.</text>
</comment>
<dbReference type="GO" id="GO:0005576">
    <property type="term" value="C:extracellular region"/>
    <property type="evidence" value="ECO:0007669"/>
    <property type="project" value="UniProtKB-SubCell"/>
</dbReference>
<dbReference type="InterPro" id="IPR013384">
    <property type="entry name" value="Flagell_FlgL"/>
</dbReference>
<dbReference type="InterPro" id="IPR001492">
    <property type="entry name" value="Flagellin"/>
</dbReference>
<accession>A0A437LCK0</accession>
<evidence type="ECO:0000256" key="3">
    <source>
        <dbReference type="ARBA" id="ARBA00005709"/>
    </source>
</evidence>
<dbReference type="Pfam" id="PF21158">
    <property type="entry name" value="flgK_1st_1"/>
    <property type="match status" value="1"/>
</dbReference>
<name>A0A437LCK0_9BURK</name>
<reference evidence="7 8" key="1">
    <citation type="submission" date="2019-01" db="EMBL/GenBank/DDBJ databases">
        <authorList>
            <person name="Chen W.-M."/>
        </authorList>
    </citation>
    <scope>NUCLEOTIDE SEQUENCE [LARGE SCALE GENOMIC DNA]</scope>
    <source>
        <strain evidence="7 8">CCP-18</strain>
    </source>
</reference>
<organism evidence="7 8">
    <name type="scientific">Inhella crocodyli</name>
    <dbReference type="NCBI Taxonomy" id="2499851"/>
    <lineage>
        <taxon>Bacteria</taxon>
        <taxon>Pseudomonadati</taxon>
        <taxon>Pseudomonadota</taxon>
        <taxon>Betaproteobacteria</taxon>
        <taxon>Burkholderiales</taxon>
        <taxon>Sphaerotilaceae</taxon>
        <taxon>Inhella</taxon>
    </lineage>
</organism>
<proteinExistence type="inferred from homology"/>
<keyword evidence="7" id="KW-0966">Cell projection</keyword>
<protein>
    <submittedName>
        <fullName evidence="7">Flagellar hook-associated protein 3</fullName>
    </submittedName>
</protein>
<dbReference type="RefSeq" id="WP_127684116.1">
    <property type="nucleotide sequence ID" value="NZ_SACM01000005.1"/>
</dbReference>
<gene>
    <name evidence="7" type="primary">flgL</name>
    <name evidence="7" type="ORF">EOD73_16415</name>
</gene>
<comment type="subcellular location">
    <subcellularLocation>
        <location evidence="1">Bacterial flagellum</location>
    </subcellularLocation>
    <subcellularLocation>
        <location evidence="2">Secreted</location>
    </subcellularLocation>
</comment>
<evidence type="ECO:0000256" key="4">
    <source>
        <dbReference type="ARBA" id="ARBA00023143"/>
    </source>
</evidence>
<keyword evidence="7" id="KW-0969">Cilium</keyword>
<dbReference type="Pfam" id="PF00669">
    <property type="entry name" value="Flagellin_N"/>
    <property type="match status" value="1"/>
</dbReference>